<dbReference type="GO" id="GO:0004175">
    <property type="term" value="F:endopeptidase activity"/>
    <property type="evidence" value="ECO:0007669"/>
    <property type="project" value="UniProtKB-ARBA"/>
</dbReference>
<evidence type="ECO:0000313" key="4">
    <source>
        <dbReference type="Proteomes" id="UP000279841"/>
    </source>
</evidence>
<feature type="transmembrane region" description="Helical" evidence="1">
    <location>
        <begin position="111"/>
        <end position="129"/>
    </location>
</feature>
<dbReference type="RefSeq" id="WP_124104625.1">
    <property type="nucleotide sequence ID" value="NZ_LR027517.1"/>
</dbReference>
<name>A0A3P4APV8_THETH</name>
<dbReference type="EMBL" id="LR027517">
    <property type="protein sequence ID" value="VCU53155.1"/>
    <property type="molecule type" value="Genomic_DNA"/>
</dbReference>
<reference evidence="3 4" key="1">
    <citation type="submission" date="2018-10" db="EMBL/GenBank/DDBJ databases">
        <authorList>
            <person name="Peiro R."/>
            <person name="Begona"/>
            <person name="Cbmso G."/>
            <person name="Lopez M."/>
            <person name="Gonzalez S."/>
            <person name="Sacristan E."/>
            <person name="Castillo E."/>
        </authorList>
    </citation>
    <scope>NUCLEOTIDE SEQUENCE [LARGE SCALE GENOMIC DNA]</scope>
    <source>
        <strain evidence="3">TTHNAR1</strain>
    </source>
</reference>
<keyword evidence="1" id="KW-1133">Transmembrane helix</keyword>
<sequence length="182" mass="19733">MKPPFLFLLALQGGLLLVGGGGMLWLGLPLAREAGGAGFWALVLLLALHGLEALFRRLFPASFREAEALHRDLALALRRSGARPPFLLALALAAAFGEEVFFRGFLQSLLVAWLGGLGLLVQALLFALLHPAPLRAWAYPLYTALAGLLFGLAYLYTGSLVPGVLAHFLHNAKSFYGLWRER</sequence>
<dbReference type="AlphaFoldDB" id="A0A3P4APV8"/>
<accession>A0A3P4APV8</accession>
<feature type="transmembrane region" description="Helical" evidence="1">
    <location>
        <begin position="37"/>
        <end position="55"/>
    </location>
</feature>
<keyword evidence="1" id="KW-0812">Transmembrane</keyword>
<evidence type="ECO:0000313" key="3">
    <source>
        <dbReference type="EMBL" id="VCU53155.1"/>
    </source>
</evidence>
<dbReference type="PANTHER" id="PTHR43592:SF15">
    <property type="entry name" value="CAAX AMINO TERMINAL PROTEASE FAMILY PROTEIN"/>
    <property type="match status" value="1"/>
</dbReference>
<evidence type="ECO:0000256" key="1">
    <source>
        <dbReference type="SAM" id="Phobius"/>
    </source>
</evidence>
<proteinExistence type="predicted"/>
<gene>
    <name evidence="3" type="ORF">TTHN1_00916</name>
</gene>
<dbReference type="Proteomes" id="UP000279841">
    <property type="component" value="Chromosome"/>
</dbReference>
<feature type="transmembrane region" description="Helical" evidence="1">
    <location>
        <begin position="86"/>
        <end position="105"/>
    </location>
</feature>
<feature type="transmembrane region" description="Helical" evidence="1">
    <location>
        <begin position="136"/>
        <end position="156"/>
    </location>
</feature>
<protein>
    <recommendedName>
        <fullName evidence="2">CAAX prenyl protease 2/Lysostaphin resistance protein A-like domain-containing protein</fullName>
    </recommendedName>
</protein>
<feature type="domain" description="CAAX prenyl protease 2/Lysostaphin resistance protein A-like" evidence="2">
    <location>
        <begin position="85"/>
        <end position="172"/>
    </location>
</feature>
<dbReference type="InterPro" id="IPR003675">
    <property type="entry name" value="Rce1/LyrA-like_dom"/>
</dbReference>
<evidence type="ECO:0000259" key="2">
    <source>
        <dbReference type="Pfam" id="PF02517"/>
    </source>
</evidence>
<dbReference type="Pfam" id="PF02517">
    <property type="entry name" value="Rce1-like"/>
    <property type="match status" value="1"/>
</dbReference>
<organism evidence="3 4">
    <name type="scientific">Thermus thermophilus</name>
    <dbReference type="NCBI Taxonomy" id="274"/>
    <lineage>
        <taxon>Bacteria</taxon>
        <taxon>Thermotogati</taxon>
        <taxon>Deinococcota</taxon>
        <taxon>Deinococci</taxon>
        <taxon>Thermales</taxon>
        <taxon>Thermaceae</taxon>
        <taxon>Thermus</taxon>
    </lineage>
</organism>
<dbReference type="GO" id="GO:0080120">
    <property type="term" value="P:CAAX-box protein maturation"/>
    <property type="evidence" value="ECO:0007669"/>
    <property type="project" value="UniProtKB-ARBA"/>
</dbReference>
<keyword evidence="1" id="KW-0472">Membrane</keyword>
<dbReference type="PANTHER" id="PTHR43592">
    <property type="entry name" value="CAAX AMINO TERMINAL PROTEASE"/>
    <property type="match status" value="1"/>
</dbReference>